<dbReference type="Pfam" id="PF02931">
    <property type="entry name" value="Neur_chan_LBD"/>
    <property type="match status" value="1"/>
</dbReference>
<comment type="caution">
    <text evidence="2">The sequence shown here is derived from an EMBL/GenBank/DDBJ whole genome shotgun (WGS) entry which is preliminary data.</text>
</comment>
<organism evidence="2 4">
    <name type="scientific">Didymodactylos carnosus</name>
    <dbReference type="NCBI Taxonomy" id="1234261"/>
    <lineage>
        <taxon>Eukaryota</taxon>
        <taxon>Metazoa</taxon>
        <taxon>Spiralia</taxon>
        <taxon>Gnathifera</taxon>
        <taxon>Rotifera</taxon>
        <taxon>Eurotatoria</taxon>
        <taxon>Bdelloidea</taxon>
        <taxon>Philodinida</taxon>
        <taxon>Philodinidae</taxon>
        <taxon>Didymodactylos</taxon>
    </lineage>
</organism>
<evidence type="ECO:0000259" key="1">
    <source>
        <dbReference type="Pfam" id="PF02931"/>
    </source>
</evidence>
<feature type="non-terminal residue" evidence="2">
    <location>
        <position position="1"/>
    </location>
</feature>
<dbReference type="SUPFAM" id="SSF63712">
    <property type="entry name" value="Nicotinic receptor ligand binding domain-like"/>
    <property type="match status" value="1"/>
</dbReference>
<dbReference type="InterPro" id="IPR036734">
    <property type="entry name" value="Neur_chan_lig-bd_sf"/>
</dbReference>
<sequence length="144" mass="16475">MYIIPFDPITGGHYSSQRALNAPSNNPFWSNALPPQDMQQVYEYTYNDSDIVPDEQRLMAQLLRNYDPSARPVYNASNTVSVAFGISLTQLSDMLPKSYFYLHFTLSRGISKPFWAVITGNRFHDMNIFSFASFQGLKPYDRVA</sequence>
<feature type="domain" description="Neurotransmitter-gated ion-channel ligand-binding" evidence="1">
    <location>
        <begin position="55"/>
        <end position="95"/>
    </location>
</feature>
<dbReference type="OrthoDB" id="6137362at2759"/>
<evidence type="ECO:0000313" key="4">
    <source>
        <dbReference type="Proteomes" id="UP000663829"/>
    </source>
</evidence>
<keyword evidence="4" id="KW-1185">Reference proteome</keyword>
<dbReference type="GO" id="GO:0016020">
    <property type="term" value="C:membrane"/>
    <property type="evidence" value="ECO:0007669"/>
    <property type="project" value="InterPro"/>
</dbReference>
<dbReference type="GO" id="GO:0005230">
    <property type="term" value="F:extracellular ligand-gated monoatomic ion channel activity"/>
    <property type="evidence" value="ECO:0007669"/>
    <property type="project" value="InterPro"/>
</dbReference>
<proteinExistence type="predicted"/>
<accession>A0A814G6Y9</accession>
<dbReference type="EMBL" id="CAJOBC010003085">
    <property type="protein sequence ID" value="CAF3766254.1"/>
    <property type="molecule type" value="Genomic_DNA"/>
</dbReference>
<protein>
    <recommendedName>
        <fullName evidence="1">Neurotransmitter-gated ion-channel ligand-binding domain-containing protein</fullName>
    </recommendedName>
</protein>
<dbReference type="Proteomes" id="UP000681722">
    <property type="component" value="Unassembled WGS sequence"/>
</dbReference>
<evidence type="ECO:0000313" key="3">
    <source>
        <dbReference type="EMBL" id="CAF3766254.1"/>
    </source>
</evidence>
<gene>
    <name evidence="2" type="ORF">GPM918_LOCUS13429</name>
    <name evidence="3" type="ORF">SRO942_LOCUS13429</name>
</gene>
<dbReference type="EMBL" id="CAJNOQ010003085">
    <property type="protein sequence ID" value="CAF0994551.1"/>
    <property type="molecule type" value="Genomic_DNA"/>
</dbReference>
<name>A0A814G6Y9_9BILA</name>
<dbReference type="AlphaFoldDB" id="A0A814G6Y9"/>
<reference evidence="2" key="1">
    <citation type="submission" date="2021-02" db="EMBL/GenBank/DDBJ databases">
        <authorList>
            <person name="Nowell W R."/>
        </authorList>
    </citation>
    <scope>NUCLEOTIDE SEQUENCE</scope>
</reference>
<dbReference type="Gene3D" id="2.70.170.10">
    <property type="entry name" value="Neurotransmitter-gated ion-channel ligand-binding domain"/>
    <property type="match status" value="1"/>
</dbReference>
<dbReference type="Proteomes" id="UP000663829">
    <property type="component" value="Unassembled WGS sequence"/>
</dbReference>
<dbReference type="InterPro" id="IPR006202">
    <property type="entry name" value="Neur_chan_lig-bd"/>
</dbReference>
<evidence type="ECO:0000313" key="2">
    <source>
        <dbReference type="EMBL" id="CAF0994551.1"/>
    </source>
</evidence>